<evidence type="ECO:0000313" key="1">
    <source>
        <dbReference type="EMBL" id="KAF9468385.1"/>
    </source>
</evidence>
<dbReference type="AlphaFoldDB" id="A0A9P6CNL3"/>
<organism evidence="1 2">
    <name type="scientific">Collybia nuda</name>
    <dbReference type="NCBI Taxonomy" id="64659"/>
    <lineage>
        <taxon>Eukaryota</taxon>
        <taxon>Fungi</taxon>
        <taxon>Dikarya</taxon>
        <taxon>Basidiomycota</taxon>
        <taxon>Agaricomycotina</taxon>
        <taxon>Agaricomycetes</taxon>
        <taxon>Agaricomycetidae</taxon>
        <taxon>Agaricales</taxon>
        <taxon>Tricholomatineae</taxon>
        <taxon>Clitocybaceae</taxon>
        <taxon>Collybia</taxon>
    </lineage>
</organism>
<protein>
    <submittedName>
        <fullName evidence="1">Uncharacterized protein</fullName>
    </submittedName>
</protein>
<gene>
    <name evidence="1" type="ORF">BDZ94DRAFT_1246660</name>
</gene>
<dbReference type="EMBL" id="MU150233">
    <property type="protein sequence ID" value="KAF9468385.1"/>
    <property type="molecule type" value="Genomic_DNA"/>
</dbReference>
<comment type="caution">
    <text evidence="1">The sequence shown here is derived from an EMBL/GenBank/DDBJ whole genome shotgun (WGS) entry which is preliminary data.</text>
</comment>
<evidence type="ECO:0000313" key="2">
    <source>
        <dbReference type="Proteomes" id="UP000807353"/>
    </source>
</evidence>
<reference evidence="1" key="1">
    <citation type="submission" date="2020-11" db="EMBL/GenBank/DDBJ databases">
        <authorList>
            <consortium name="DOE Joint Genome Institute"/>
            <person name="Ahrendt S."/>
            <person name="Riley R."/>
            <person name="Andreopoulos W."/>
            <person name="Labutti K."/>
            <person name="Pangilinan J."/>
            <person name="Ruiz-Duenas F.J."/>
            <person name="Barrasa J.M."/>
            <person name="Sanchez-Garcia M."/>
            <person name="Camarero S."/>
            <person name="Miyauchi S."/>
            <person name="Serrano A."/>
            <person name="Linde D."/>
            <person name="Babiker R."/>
            <person name="Drula E."/>
            <person name="Ayuso-Fernandez I."/>
            <person name="Pacheco R."/>
            <person name="Padilla G."/>
            <person name="Ferreira P."/>
            <person name="Barriuso J."/>
            <person name="Kellner H."/>
            <person name="Castanera R."/>
            <person name="Alfaro M."/>
            <person name="Ramirez L."/>
            <person name="Pisabarro A.G."/>
            <person name="Kuo A."/>
            <person name="Tritt A."/>
            <person name="Lipzen A."/>
            <person name="He G."/>
            <person name="Yan M."/>
            <person name="Ng V."/>
            <person name="Cullen D."/>
            <person name="Martin F."/>
            <person name="Rosso M.-N."/>
            <person name="Henrissat B."/>
            <person name="Hibbett D."/>
            <person name="Martinez A.T."/>
            <person name="Grigoriev I.V."/>
        </authorList>
    </citation>
    <scope>NUCLEOTIDE SEQUENCE</scope>
    <source>
        <strain evidence="1">CBS 247.69</strain>
    </source>
</reference>
<accession>A0A9P6CNL3</accession>
<proteinExistence type="predicted"/>
<keyword evidence="2" id="KW-1185">Reference proteome</keyword>
<name>A0A9P6CNL3_9AGAR</name>
<dbReference type="Proteomes" id="UP000807353">
    <property type="component" value="Unassembled WGS sequence"/>
</dbReference>
<sequence length="60" mass="6209">MRHASLSFWRLRGPAGGRKGIVGNGLMIMISICRNVGCAGRGAASRRVISSMMDGGAFGG</sequence>